<reference evidence="1 2" key="1">
    <citation type="journal article" date="2005" name="Nucleic Acids Res.">
        <title>Genomic blueprint of Hahella chejuensis, a marine microbe producing an algicidal agent.</title>
        <authorList>
            <person name="Jeong H."/>
            <person name="Yim J.H."/>
            <person name="Lee C."/>
            <person name="Choi S.-H."/>
            <person name="Park Y.K."/>
            <person name="Yoon S.H."/>
            <person name="Hur C.-G."/>
            <person name="Kang H.-Y."/>
            <person name="Kim D."/>
            <person name="Lee H.H."/>
            <person name="Park K.H."/>
            <person name="Park S.-H."/>
            <person name="Park H.-S."/>
            <person name="Lee H.K."/>
            <person name="Oh T.K."/>
            <person name="Kim J.F."/>
        </authorList>
    </citation>
    <scope>NUCLEOTIDE SEQUENCE [LARGE SCALE GENOMIC DNA]</scope>
    <source>
        <strain evidence="1 2">KCTC 2396</strain>
    </source>
</reference>
<dbReference type="NCBIfam" id="NF003818">
    <property type="entry name" value="PRK05409.1"/>
    <property type="match status" value="1"/>
</dbReference>
<dbReference type="EMBL" id="CP000155">
    <property type="protein sequence ID" value="ABC27017.1"/>
    <property type="molecule type" value="Genomic_DNA"/>
</dbReference>
<protein>
    <submittedName>
        <fullName evidence="1">Uncharacterized protein conserved in bacteria</fullName>
    </submittedName>
</protein>
<dbReference type="InterPro" id="IPR007801">
    <property type="entry name" value="MbnB/TglH/ChrH"/>
</dbReference>
<dbReference type="SUPFAM" id="SSF51658">
    <property type="entry name" value="Xylose isomerase-like"/>
    <property type="match status" value="1"/>
</dbReference>
<dbReference type="Gene3D" id="3.20.20.150">
    <property type="entry name" value="Divalent-metal-dependent TIM barrel enzymes"/>
    <property type="match status" value="1"/>
</dbReference>
<dbReference type="HOGENOM" id="CLU_064263_0_0_6"/>
<proteinExistence type="predicted"/>
<name>Q2SQQ7_HAHCH</name>
<dbReference type="InterPro" id="IPR036237">
    <property type="entry name" value="Xyl_isomerase-like_sf"/>
</dbReference>
<dbReference type="Pfam" id="PF05114">
    <property type="entry name" value="MbnB_TglH_ChrH"/>
    <property type="match status" value="1"/>
</dbReference>
<dbReference type="eggNOG" id="COG3220">
    <property type="taxonomic scope" value="Bacteria"/>
</dbReference>
<gene>
    <name evidence="1" type="ordered locus">HCH_00096</name>
</gene>
<dbReference type="PANTHER" id="PTHR42194:SF1">
    <property type="entry name" value="UPF0276 PROTEIN HI_1600"/>
    <property type="match status" value="1"/>
</dbReference>
<dbReference type="OrthoDB" id="9763101at2"/>
<dbReference type="AlphaFoldDB" id="Q2SQQ7"/>
<keyword evidence="2" id="KW-1185">Reference proteome</keyword>
<sequence>MNALTSLPKLGVGINYQPEFIPLLRACGDAVDFIEVSPDILCQEYWDGAQRRTGFSPDRLSAVIEWCRLYPVVVHGLGLSIGSASGWNQDYIRILDSFADVQTFHWHSEHLGFLQIRTADGVGLHAGVQLPVPFTEEALNIICPRIEAIQQRYQTPFLLENTTYYLPNMPNDAGMDEIEFLNRITERTSCGLLLDLYNLYCNAINFGFDVYEALGRLDMSKVVEIHVAGGAIHDGLQLDVHSDEPPQPVWELLDWTLQRAPNANAIIYELLEQALDIVGERGIQKQLATARDIWLRHRQPVIEERRYAVT</sequence>
<dbReference type="PANTHER" id="PTHR42194">
    <property type="entry name" value="UPF0276 PROTEIN HI_1600"/>
    <property type="match status" value="1"/>
</dbReference>
<dbReference type="STRING" id="349521.HCH_00096"/>
<evidence type="ECO:0000313" key="2">
    <source>
        <dbReference type="Proteomes" id="UP000000238"/>
    </source>
</evidence>
<organism evidence="1 2">
    <name type="scientific">Hahella chejuensis (strain KCTC 2396)</name>
    <dbReference type="NCBI Taxonomy" id="349521"/>
    <lineage>
        <taxon>Bacteria</taxon>
        <taxon>Pseudomonadati</taxon>
        <taxon>Pseudomonadota</taxon>
        <taxon>Gammaproteobacteria</taxon>
        <taxon>Oceanospirillales</taxon>
        <taxon>Hahellaceae</taxon>
        <taxon>Hahella</taxon>
    </lineage>
</organism>
<evidence type="ECO:0000313" key="1">
    <source>
        <dbReference type="EMBL" id="ABC27017.1"/>
    </source>
</evidence>
<accession>Q2SQQ7</accession>
<dbReference type="Proteomes" id="UP000000238">
    <property type="component" value="Chromosome"/>
</dbReference>
<dbReference type="KEGG" id="hch:HCH_00096"/>
<dbReference type="RefSeq" id="WP_011394094.1">
    <property type="nucleotide sequence ID" value="NC_007645.1"/>
</dbReference>